<keyword evidence="1" id="KW-1133">Transmembrane helix</keyword>
<evidence type="ECO:0000313" key="2">
    <source>
        <dbReference type="EMBL" id="RAO26444.1"/>
    </source>
</evidence>
<evidence type="ECO:0000313" key="3">
    <source>
        <dbReference type="Proteomes" id="UP000249419"/>
    </source>
</evidence>
<keyword evidence="1" id="KW-0812">Transmembrane</keyword>
<proteinExistence type="predicted"/>
<protein>
    <submittedName>
        <fullName evidence="2">Uncharacterized protein</fullName>
    </submittedName>
</protein>
<dbReference type="AlphaFoldDB" id="A0A328NIU0"/>
<dbReference type="Proteomes" id="UP000249419">
    <property type="component" value="Unassembled WGS sequence"/>
</dbReference>
<gene>
    <name evidence="2" type="ORF">PSN13_06472</name>
</gene>
<name>A0A328NIU0_9ACTN</name>
<comment type="caution">
    <text evidence="2">The sequence shown here is derived from an EMBL/GenBank/DDBJ whole genome shotgun (WGS) entry which is preliminary data.</text>
</comment>
<organism evidence="2 3">
    <name type="scientific">Micromonospora saelicesensis</name>
    <dbReference type="NCBI Taxonomy" id="285676"/>
    <lineage>
        <taxon>Bacteria</taxon>
        <taxon>Bacillati</taxon>
        <taxon>Actinomycetota</taxon>
        <taxon>Actinomycetes</taxon>
        <taxon>Micromonosporales</taxon>
        <taxon>Micromonosporaceae</taxon>
        <taxon>Micromonospora</taxon>
    </lineage>
</organism>
<dbReference type="RefSeq" id="WP_112678826.1">
    <property type="nucleotide sequence ID" value="NZ_PYAG01000041.1"/>
</dbReference>
<evidence type="ECO:0000256" key="1">
    <source>
        <dbReference type="SAM" id="Phobius"/>
    </source>
</evidence>
<reference evidence="2 3" key="1">
    <citation type="submission" date="2018-03" db="EMBL/GenBank/DDBJ databases">
        <title>Defining the species Micromonospora saelicesensis and Micromonospora noduli under the framework of genomics.</title>
        <authorList>
            <person name="Riesco R."/>
            <person name="Trujillo M.E."/>
        </authorList>
    </citation>
    <scope>NUCLEOTIDE SEQUENCE [LARGE SCALE GENOMIC DNA]</scope>
    <source>
        <strain evidence="2 3">PSN13</strain>
    </source>
</reference>
<feature type="transmembrane region" description="Helical" evidence="1">
    <location>
        <begin position="46"/>
        <end position="69"/>
    </location>
</feature>
<sequence>MSTKAPKPPTKALLLAAGMTGGISLCLFVMIWIGHVVYDNIPTGRLVAYTLTWVAGAVATAGLAGYYLVQKWRRDAWWDGHAACDDPDADTMPLRRVQAELEELTEAVHSLADAAGRPRPQPWAEPVGGTYTSRAVQNDTVMMVTGSAVHTQVQVAKRQPTDPIAEARVEGYVEGYADGFTRRSEGTE</sequence>
<accession>A0A328NIU0</accession>
<feature type="transmembrane region" description="Helical" evidence="1">
    <location>
        <begin position="12"/>
        <end position="34"/>
    </location>
</feature>
<keyword evidence="1" id="KW-0472">Membrane</keyword>
<dbReference type="EMBL" id="PYAG01000041">
    <property type="protein sequence ID" value="RAO26444.1"/>
    <property type="molecule type" value="Genomic_DNA"/>
</dbReference>